<sequence length="51" mass="5869">MLSVLFTKNSKNYLSTSLSKTSICKIQIYQGNNTHILCELFHRHQSRITLG</sequence>
<accession>A0A1R4H5N9</accession>
<dbReference type="AlphaFoldDB" id="A0A1R4H5N9"/>
<evidence type="ECO:0000313" key="1">
    <source>
        <dbReference type="EMBL" id="SJM91486.1"/>
    </source>
</evidence>
<dbReference type="EMBL" id="FUKJ01000142">
    <property type="protein sequence ID" value="SJM91486.1"/>
    <property type="molecule type" value="Genomic_DNA"/>
</dbReference>
<keyword evidence="2" id="KW-1185">Reference proteome</keyword>
<organism evidence="1 2">
    <name type="scientific">Crenothrix polyspora</name>
    <dbReference type="NCBI Taxonomy" id="360316"/>
    <lineage>
        <taxon>Bacteria</taxon>
        <taxon>Pseudomonadati</taxon>
        <taxon>Pseudomonadota</taxon>
        <taxon>Gammaproteobacteria</taxon>
        <taxon>Methylococcales</taxon>
        <taxon>Crenotrichaceae</taxon>
        <taxon>Crenothrix</taxon>
    </lineage>
</organism>
<evidence type="ECO:0000313" key="2">
    <source>
        <dbReference type="Proteomes" id="UP000195442"/>
    </source>
</evidence>
<reference evidence="2" key="1">
    <citation type="submission" date="2017-02" db="EMBL/GenBank/DDBJ databases">
        <authorList>
            <person name="Daims H."/>
        </authorList>
    </citation>
    <scope>NUCLEOTIDE SEQUENCE [LARGE SCALE GENOMIC DNA]</scope>
</reference>
<dbReference type="Proteomes" id="UP000195442">
    <property type="component" value="Unassembled WGS sequence"/>
</dbReference>
<protein>
    <submittedName>
        <fullName evidence="1">Uncharacterized protein</fullName>
    </submittedName>
</protein>
<name>A0A1R4H5N9_9GAMM</name>
<gene>
    <name evidence="1" type="ORF">CRENPOLYSF2_2260001</name>
</gene>
<proteinExistence type="predicted"/>